<keyword evidence="2" id="KW-1185">Reference proteome</keyword>
<proteinExistence type="predicted"/>
<name>A0ABQ9HYP2_9NEOP</name>
<evidence type="ECO:0000313" key="2">
    <source>
        <dbReference type="Proteomes" id="UP001159363"/>
    </source>
</evidence>
<organism evidence="1 2">
    <name type="scientific">Dryococelus australis</name>
    <dbReference type="NCBI Taxonomy" id="614101"/>
    <lineage>
        <taxon>Eukaryota</taxon>
        <taxon>Metazoa</taxon>
        <taxon>Ecdysozoa</taxon>
        <taxon>Arthropoda</taxon>
        <taxon>Hexapoda</taxon>
        <taxon>Insecta</taxon>
        <taxon>Pterygota</taxon>
        <taxon>Neoptera</taxon>
        <taxon>Polyneoptera</taxon>
        <taxon>Phasmatodea</taxon>
        <taxon>Verophasmatodea</taxon>
        <taxon>Anareolatae</taxon>
        <taxon>Phasmatidae</taxon>
        <taxon>Eurycanthinae</taxon>
        <taxon>Dryococelus</taxon>
    </lineage>
</organism>
<dbReference type="Proteomes" id="UP001159363">
    <property type="component" value="Chromosome 3"/>
</dbReference>
<sequence>MKRCRKQLKKKGLGDEIKKEKKKCRSLTSAQLMMLREKERINQRKCRRNIGNLVEENINHPHSRSATSPYKLCSTLQKAVKQKKNSASEDILVQVDFAENYTIQQQNKVQSAHWSKAQIPIFTAYDRNSSNSGNVHAVISDDLDHWK</sequence>
<evidence type="ECO:0000313" key="1">
    <source>
        <dbReference type="EMBL" id="KAJ8889500.1"/>
    </source>
</evidence>
<reference evidence="1 2" key="1">
    <citation type="submission" date="2023-02" db="EMBL/GenBank/DDBJ databases">
        <title>LHISI_Scaffold_Assembly.</title>
        <authorList>
            <person name="Stuart O.P."/>
            <person name="Cleave R."/>
            <person name="Magrath M.J.L."/>
            <person name="Mikheyev A.S."/>
        </authorList>
    </citation>
    <scope>NUCLEOTIDE SEQUENCE [LARGE SCALE GENOMIC DNA]</scope>
    <source>
        <strain evidence="1">Daus_M_001</strain>
        <tissue evidence="1">Leg muscle</tissue>
    </source>
</reference>
<accession>A0ABQ9HYP2</accession>
<gene>
    <name evidence="1" type="ORF">PR048_008999</name>
</gene>
<dbReference type="PANTHER" id="PTHR46601:SF2">
    <property type="entry name" value="UBIQUITIN-LIKE PROTEASE FAMILY PROFILE DOMAIN-CONTAINING PROTEIN"/>
    <property type="match status" value="1"/>
</dbReference>
<comment type="caution">
    <text evidence="1">The sequence shown here is derived from an EMBL/GenBank/DDBJ whole genome shotgun (WGS) entry which is preliminary data.</text>
</comment>
<protein>
    <submittedName>
        <fullName evidence="1">Uncharacterized protein</fullName>
    </submittedName>
</protein>
<dbReference type="EMBL" id="JARBHB010000003">
    <property type="protein sequence ID" value="KAJ8889500.1"/>
    <property type="molecule type" value="Genomic_DNA"/>
</dbReference>
<dbReference type="PANTHER" id="PTHR46601">
    <property type="entry name" value="ULP_PROTEASE DOMAIN-CONTAINING PROTEIN"/>
    <property type="match status" value="1"/>
</dbReference>